<accession>A0A811LS59</accession>
<dbReference type="Proteomes" id="UP000614601">
    <property type="component" value="Unassembled WGS sequence"/>
</dbReference>
<feature type="region of interest" description="Disordered" evidence="2">
    <location>
        <begin position="66"/>
        <end position="94"/>
    </location>
</feature>
<dbReference type="PANTHER" id="PTHR21456:SF1">
    <property type="entry name" value="C2 NT-TYPE DOMAIN-CONTAINING PROTEIN"/>
    <property type="match status" value="1"/>
</dbReference>
<dbReference type="InterPro" id="IPR019448">
    <property type="entry name" value="NT-C2"/>
</dbReference>
<dbReference type="InterPro" id="IPR039931">
    <property type="entry name" value="EEIG1/2-like"/>
</dbReference>
<feature type="region of interest" description="Disordered" evidence="2">
    <location>
        <begin position="201"/>
        <end position="284"/>
    </location>
</feature>
<comment type="similarity">
    <text evidence="1">Belongs to the EEIG family.</text>
</comment>
<feature type="compositionally biased region" description="Polar residues" evidence="2">
    <location>
        <begin position="210"/>
        <end position="219"/>
    </location>
</feature>
<feature type="region of interest" description="Disordered" evidence="2">
    <location>
        <begin position="413"/>
        <end position="436"/>
    </location>
</feature>
<comment type="caution">
    <text evidence="4">The sequence shown here is derived from an EMBL/GenBank/DDBJ whole genome shotgun (WGS) entry which is preliminary data.</text>
</comment>
<evidence type="ECO:0000313" key="4">
    <source>
        <dbReference type="EMBL" id="CAD5231275.1"/>
    </source>
</evidence>
<evidence type="ECO:0000259" key="3">
    <source>
        <dbReference type="PROSITE" id="PS51840"/>
    </source>
</evidence>
<dbReference type="AlphaFoldDB" id="A0A811LS59"/>
<evidence type="ECO:0000256" key="2">
    <source>
        <dbReference type="SAM" id="MobiDB-lite"/>
    </source>
</evidence>
<dbReference type="PANTHER" id="PTHR21456">
    <property type="entry name" value="FAMILY WITH SEQUENCE SIMILARITY 102"/>
    <property type="match status" value="1"/>
</dbReference>
<feature type="region of interest" description="Disordered" evidence="2">
    <location>
        <begin position="373"/>
        <end position="400"/>
    </location>
</feature>
<organism evidence="4 5">
    <name type="scientific">Bursaphelenchus okinawaensis</name>
    <dbReference type="NCBI Taxonomy" id="465554"/>
    <lineage>
        <taxon>Eukaryota</taxon>
        <taxon>Metazoa</taxon>
        <taxon>Ecdysozoa</taxon>
        <taxon>Nematoda</taxon>
        <taxon>Chromadorea</taxon>
        <taxon>Rhabditida</taxon>
        <taxon>Tylenchina</taxon>
        <taxon>Tylenchomorpha</taxon>
        <taxon>Aphelenchoidea</taxon>
        <taxon>Aphelenchoididae</taxon>
        <taxon>Bursaphelenchus</taxon>
    </lineage>
</organism>
<proteinExistence type="inferred from homology"/>
<dbReference type="OrthoDB" id="3365224at2759"/>
<dbReference type="EMBL" id="CAJFCW020000006">
    <property type="protein sequence ID" value="CAG9128642.1"/>
    <property type="molecule type" value="Genomic_DNA"/>
</dbReference>
<dbReference type="EMBL" id="CAJFDH010000006">
    <property type="protein sequence ID" value="CAD5231275.1"/>
    <property type="molecule type" value="Genomic_DNA"/>
</dbReference>
<gene>
    <name evidence="4" type="ORF">BOKJ2_LOCUS14560</name>
</gene>
<dbReference type="PROSITE" id="PS51840">
    <property type="entry name" value="C2_NT"/>
    <property type="match status" value="1"/>
</dbReference>
<sequence length="436" mass="48700">MSFLRKKRIKFAVELVIDKLTDVSLLNGTLFAKVRLLDSGSFEACTSSKELRNHVCHLYAPQTSSESDRFVFPDQPSPDLEDAENRPEEQQEQPFRFQCRIPYNEAGELEECRCKISIRKVERAGRPATKLGFVIVNLSEFAASGSTALQQSYLLDGYTGRQRQDNTRVHLAIRMFHQMSDPLFKVPNSAVQIPESQNHLLNPVDRKAPSHNQSSSQTNEEVRRRLDVQSLEEEPEARPQSAQPVISTPNLPHSSTHASLNSEVSNCPQNPSTSPPLNSTNTPVNRFSHQFLLSERRPSVPVGSIERASWHAGAEQKAGLSTDSQLLEMRRNCQIRRLSEDRLPTHPNVSNRVQQTRRDADSVIEEVLAEAAGLEDSFTQPADEAPPSPDSTTPKKLTKKGLSLFVSRRNGDVLLSSNQCPPSSFERVQLDSTISG</sequence>
<evidence type="ECO:0000256" key="1">
    <source>
        <dbReference type="ARBA" id="ARBA00034780"/>
    </source>
</evidence>
<feature type="compositionally biased region" description="Polar residues" evidence="2">
    <location>
        <begin position="240"/>
        <end position="284"/>
    </location>
</feature>
<reference evidence="4" key="1">
    <citation type="submission" date="2020-09" db="EMBL/GenBank/DDBJ databases">
        <authorList>
            <person name="Kikuchi T."/>
        </authorList>
    </citation>
    <scope>NUCLEOTIDE SEQUENCE</scope>
    <source>
        <strain evidence="4">SH1</strain>
    </source>
</reference>
<protein>
    <recommendedName>
        <fullName evidence="3">C2 NT-type domain-containing protein</fullName>
    </recommendedName>
</protein>
<keyword evidence="5" id="KW-1185">Reference proteome</keyword>
<name>A0A811LS59_9BILA</name>
<dbReference type="Pfam" id="PF10358">
    <property type="entry name" value="NT-C2"/>
    <property type="match status" value="1"/>
</dbReference>
<feature type="domain" description="C2 NT-type" evidence="3">
    <location>
        <begin position="1"/>
        <end position="177"/>
    </location>
</feature>
<dbReference type="Proteomes" id="UP000783686">
    <property type="component" value="Unassembled WGS sequence"/>
</dbReference>
<evidence type="ECO:0000313" key="5">
    <source>
        <dbReference type="Proteomes" id="UP000614601"/>
    </source>
</evidence>